<accession>A0ABQ0J5F8</accession>
<dbReference type="SUPFAM" id="SSF50156">
    <property type="entry name" value="PDZ domain-like"/>
    <property type="match status" value="1"/>
</dbReference>
<dbReference type="PROSITE" id="PS50106">
    <property type="entry name" value="PDZ"/>
    <property type="match status" value="1"/>
</dbReference>
<feature type="domain" description="PDZ" evidence="1">
    <location>
        <begin position="1"/>
        <end position="54"/>
    </location>
</feature>
<dbReference type="GO" id="GO:0008233">
    <property type="term" value="F:peptidase activity"/>
    <property type="evidence" value="ECO:0007669"/>
    <property type="project" value="UniProtKB-KW"/>
</dbReference>
<gene>
    <name evidence="2" type="ORF">JCM19239_2914</name>
</gene>
<reference evidence="3" key="1">
    <citation type="submission" date="2014-09" db="EMBL/GenBank/DDBJ databases">
        <title>Vibrio variabilis JCM 19239. (C206) whole genome shotgun sequence.</title>
        <authorList>
            <person name="Sawabe T."/>
            <person name="Meirelles P."/>
            <person name="Nakanishi M."/>
            <person name="Sayaka M."/>
            <person name="Hattori M."/>
            <person name="Ohkuma M."/>
        </authorList>
    </citation>
    <scope>NUCLEOTIDE SEQUENCE [LARGE SCALE GENOMIC DNA]</scope>
    <source>
        <strain evidence="3">JCM 19239</strain>
    </source>
</reference>
<protein>
    <submittedName>
        <fullName evidence="2">Outer membrane stress sensor protease DegQ</fullName>
    </submittedName>
</protein>
<dbReference type="Gene3D" id="2.30.42.10">
    <property type="match status" value="1"/>
</dbReference>
<evidence type="ECO:0000313" key="2">
    <source>
        <dbReference type="EMBL" id="GAL23931.1"/>
    </source>
</evidence>
<dbReference type="Pfam" id="PF00595">
    <property type="entry name" value="PDZ"/>
    <property type="match status" value="1"/>
</dbReference>
<keyword evidence="3" id="KW-1185">Reference proteome</keyword>
<comment type="caution">
    <text evidence="2">The sequence shown here is derived from an EMBL/GenBank/DDBJ whole genome shotgun (WGS) entry which is preliminary data.</text>
</comment>
<proteinExistence type="predicted"/>
<dbReference type="Proteomes" id="UP000029223">
    <property type="component" value="Unassembled WGS sequence"/>
</dbReference>
<dbReference type="GO" id="GO:0006508">
    <property type="term" value="P:proteolysis"/>
    <property type="evidence" value="ECO:0007669"/>
    <property type="project" value="UniProtKB-KW"/>
</dbReference>
<dbReference type="EMBL" id="BBMS01000002">
    <property type="protein sequence ID" value="GAL23931.1"/>
    <property type="molecule type" value="Genomic_DNA"/>
</dbReference>
<sequence length="62" mass="6906">MKSVEEGSAAAQYELQQGDIIIGVNRARVKNVGELRKILEKKPGVLALNIQRGDRTIYLVVR</sequence>
<evidence type="ECO:0000313" key="3">
    <source>
        <dbReference type="Proteomes" id="UP000029223"/>
    </source>
</evidence>
<evidence type="ECO:0000259" key="1">
    <source>
        <dbReference type="PROSITE" id="PS50106"/>
    </source>
</evidence>
<keyword evidence="2" id="KW-0378">Hydrolase</keyword>
<keyword evidence="2" id="KW-0645">Protease</keyword>
<dbReference type="InterPro" id="IPR036034">
    <property type="entry name" value="PDZ_sf"/>
</dbReference>
<dbReference type="InterPro" id="IPR001478">
    <property type="entry name" value="PDZ"/>
</dbReference>
<organism evidence="2 3">
    <name type="scientific">Vibrio variabilis</name>
    <dbReference type="NCBI Taxonomy" id="990271"/>
    <lineage>
        <taxon>Bacteria</taxon>
        <taxon>Pseudomonadati</taxon>
        <taxon>Pseudomonadota</taxon>
        <taxon>Gammaproteobacteria</taxon>
        <taxon>Vibrionales</taxon>
        <taxon>Vibrionaceae</taxon>
        <taxon>Vibrio</taxon>
    </lineage>
</organism>
<name>A0ABQ0J5F8_9VIBR</name>